<keyword evidence="3" id="KW-1185">Reference proteome</keyword>
<accession>A0A9P5XM46</accession>
<gene>
    <name evidence="2" type="ORF">P691DRAFT_720715</name>
</gene>
<protein>
    <submittedName>
        <fullName evidence="2">Uncharacterized protein</fullName>
    </submittedName>
</protein>
<organism evidence="2 3">
    <name type="scientific">Macrolepiota fuliginosa MF-IS2</name>
    <dbReference type="NCBI Taxonomy" id="1400762"/>
    <lineage>
        <taxon>Eukaryota</taxon>
        <taxon>Fungi</taxon>
        <taxon>Dikarya</taxon>
        <taxon>Basidiomycota</taxon>
        <taxon>Agaricomycotina</taxon>
        <taxon>Agaricomycetes</taxon>
        <taxon>Agaricomycetidae</taxon>
        <taxon>Agaricales</taxon>
        <taxon>Agaricineae</taxon>
        <taxon>Agaricaceae</taxon>
        <taxon>Macrolepiota</taxon>
    </lineage>
</organism>
<dbReference type="PANTHER" id="PTHR35179">
    <property type="entry name" value="PROTEIN CBG02620"/>
    <property type="match status" value="1"/>
</dbReference>
<evidence type="ECO:0000256" key="1">
    <source>
        <dbReference type="SAM" id="MobiDB-lite"/>
    </source>
</evidence>
<sequence length="450" mass="51209">MRTTDWVTGSVDYTPPTTIAPDPYQYLPTSPRSPSQKFHSNLSTKCHTFEIPGETTTGDLTANITNLQYIGSYNWVSDHEKLCIIVPGSPREWQEQQLPYTVKPDIQGHYRDQYDQRMRFTPLLPLLLAVNHWYERTHPQPAKFPWGNVDFITNRNSLRHLLRIFHLDTNNTNGNSGSNSSGARGGKRYNRGNFRNPYSKPFRIDIELAGAKTILLNRWEPTASEPLFVGSYGFNFESAFTREVDAVSSLDEAGETARHHRINSYDFGGLQMVVRSEIDASLPLGESFDENEANEENSQTSPIFQPQSTSFGLTIISSPNPPTPQSHLVELSTTKASIFPTWNAKERYPQLYFAQVPNHYLASHTGGTVSHIDKRNLHSSPEILFYAPTMESKLKRLRKLLEMIQSAVILQAHRGMHKSFSLVYFQGRLTLYERVGERYLPDAVFAMFDV</sequence>
<reference evidence="2" key="1">
    <citation type="submission" date="2020-11" db="EMBL/GenBank/DDBJ databases">
        <authorList>
            <consortium name="DOE Joint Genome Institute"/>
            <person name="Ahrendt S."/>
            <person name="Riley R."/>
            <person name="Andreopoulos W."/>
            <person name="Labutti K."/>
            <person name="Pangilinan J."/>
            <person name="Ruiz-Duenas F.J."/>
            <person name="Barrasa J.M."/>
            <person name="Sanchez-Garcia M."/>
            <person name="Camarero S."/>
            <person name="Miyauchi S."/>
            <person name="Serrano A."/>
            <person name="Linde D."/>
            <person name="Babiker R."/>
            <person name="Drula E."/>
            <person name="Ayuso-Fernandez I."/>
            <person name="Pacheco R."/>
            <person name="Padilla G."/>
            <person name="Ferreira P."/>
            <person name="Barriuso J."/>
            <person name="Kellner H."/>
            <person name="Castanera R."/>
            <person name="Alfaro M."/>
            <person name="Ramirez L."/>
            <person name="Pisabarro A.G."/>
            <person name="Kuo A."/>
            <person name="Tritt A."/>
            <person name="Lipzen A."/>
            <person name="He G."/>
            <person name="Yan M."/>
            <person name="Ng V."/>
            <person name="Cullen D."/>
            <person name="Martin F."/>
            <person name="Rosso M.-N."/>
            <person name="Henrissat B."/>
            <person name="Hibbett D."/>
            <person name="Martinez A.T."/>
            <person name="Grigoriev I.V."/>
        </authorList>
    </citation>
    <scope>NUCLEOTIDE SEQUENCE</scope>
    <source>
        <strain evidence="2">MF-IS2</strain>
    </source>
</reference>
<feature type="compositionally biased region" description="Low complexity" evidence="1">
    <location>
        <begin position="172"/>
        <end position="182"/>
    </location>
</feature>
<proteinExistence type="predicted"/>
<evidence type="ECO:0000313" key="3">
    <source>
        <dbReference type="Proteomes" id="UP000807342"/>
    </source>
</evidence>
<evidence type="ECO:0000313" key="2">
    <source>
        <dbReference type="EMBL" id="KAF9452922.1"/>
    </source>
</evidence>
<dbReference type="Proteomes" id="UP000807342">
    <property type="component" value="Unassembled WGS sequence"/>
</dbReference>
<dbReference type="OrthoDB" id="420564at2759"/>
<dbReference type="EMBL" id="MU151066">
    <property type="protein sequence ID" value="KAF9452922.1"/>
    <property type="molecule type" value="Genomic_DNA"/>
</dbReference>
<comment type="caution">
    <text evidence="2">The sequence shown here is derived from an EMBL/GenBank/DDBJ whole genome shotgun (WGS) entry which is preliminary data.</text>
</comment>
<dbReference type="AlphaFoldDB" id="A0A9P5XM46"/>
<name>A0A9P5XM46_9AGAR</name>
<feature type="region of interest" description="Disordered" evidence="1">
    <location>
        <begin position="172"/>
        <end position="194"/>
    </location>
</feature>
<dbReference type="PANTHER" id="PTHR35179:SF2">
    <property type="entry name" value="START DOMAIN-CONTAINING PROTEIN"/>
    <property type="match status" value="1"/>
</dbReference>